<dbReference type="Proteomes" id="UP001526166">
    <property type="component" value="Unassembled WGS sequence"/>
</dbReference>
<keyword evidence="3" id="KW-1185">Reference proteome</keyword>
<keyword evidence="1" id="KW-0472">Membrane</keyword>
<feature type="transmembrane region" description="Helical" evidence="1">
    <location>
        <begin position="208"/>
        <end position="228"/>
    </location>
</feature>
<feature type="transmembrane region" description="Helical" evidence="1">
    <location>
        <begin position="168"/>
        <end position="196"/>
    </location>
</feature>
<feature type="transmembrane region" description="Helical" evidence="1">
    <location>
        <begin position="304"/>
        <end position="323"/>
    </location>
</feature>
<dbReference type="RefSeq" id="WP_263847097.1">
    <property type="nucleotide sequence ID" value="NZ_JAOWKW010000002.1"/>
</dbReference>
<proteinExistence type="predicted"/>
<name>A0ABT2ZWH1_9RHOB</name>
<evidence type="ECO:0008006" key="4">
    <source>
        <dbReference type="Google" id="ProtNLM"/>
    </source>
</evidence>
<sequence length="372" mass="40079">MTAASAVPAPLPLRSLYLFAAGLAVYFCLPESAGARDLIYAFPLLFIAESLASGRTDLHRGTAFMGLCYLALWLPLSLRNGSAGVHEALFVAASLLVLALHFETPQRFPIALLIAGGCVALISALRSTAGLFAGFDLLRSAHTAGETSLGLALPLVAIHAYATGRRPIFLLSLLLSVLMFKRIALLALAIVIVLEVLQSGRFVRLGAVLRAALIAAVFLCGLNSAPIYEQLSTLALSLFDLRLTPDEVSSGRYFASLLFQDWLGAQSGLFSSLVGHGPGFSTRFLAESTELAQKHFPLLHNDILRLYSDFGLLGLAGAFWAFQRMARATPVARGIATYTALIFLTDNVLTYFYYWVIAIALLRVPDEDPRSA</sequence>
<protein>
    <recommendedName>
        <fullName evidence="4">O-antigen ligase</fullName>
    </recommendedName>
</protein>
<keyword evidence="1" id="KW-0812">Transmembrane</keyword>
<organism evidence="2 3">
    <name type="scientific">Sedimentimonas flavescens</name>
    <dbReference type="NCBI Taxonomy" id="2851012"/>
    <lineage>
        <taxon>Bacteria</taxon>
        <taxon>Pseudomonadati</taxon>
        <taxon>Pseudomonadota</taxon>
        <taxon>Alphaproteobacteria</taxon>
        <taxon>Rhodobacterales</taxon>
        <taxon>Rhodobacter group</taxon>
        <taxon>Sedimentimonas</taxon>
    </lineage>
</organism>
<keyword evidence="1" id="KW-1133">Transmembrane helix</keyword>
<feature type="transmembrane region" description="Helical" evidence="1">
    <location>
        <begin position="83"/>
        <end position="102"/>
    </location>
</feature>
<dbReference type="EMBL" id="JAOWKW010000002">
    <property type="protein sequence ID" value="MCV2877854.1"/>
    <property type="molecule type" value="Genomic_DNA"/>
</dbReference>
<gene>
    <name evidence="2" type="ORF">OE699_03225</name>
</gene>
<evidence type="ECO:0000313" key="3">
    <source>
        <dbReference type="Proteomes" id="UP001526166"/>
    </source>
</evidence>
<feature type="transmembrane region" description="Helical" evidence="1">
    <location>
        <begin position="108"/>
        <end position="132"/>
    </location>
</feature>
<evidence type="ECO:0000313" key="2">
    <source>
        <dbReference type="EMBL" id="MCV2877854.1"/>
    </source>
</evidence>
<evidence type="ECO:0000256" key="1">
    <source>
        <dbReference type="SAM" id="Phobius"/>
    </source>
</evidence>
<reference evidence="2 3" key="1">
    <citation type="submission" date="2022-10" db="EMBL/GenBank/DDBJ databases">
        <title>Sinirhodobacter sp. nov., isolated from ocean surface sediments.</title>
        <authorList>
            <person name="He W."/>
            <person name="Wang L."/>
            <person name="Zhang D.-F."/>
        </authorList>
    </citation>
    <scope>NUCLEOTIDE SEQUENCE [LARGE SCALE GENOMIC DNA]</scope>
    <source>
        <strain evidence="2 3">WL0115</strain>
    </source>
</reference>
<comment type="caution">
    <text evidence="2">The sequence shown here is derived from an EMBL/GenBank/DDBJ whole genome shotgun (WGS) entry which is preliminary data.</text>
</comment>
<accession>A0ABT2ZWH1</accession>
<feature type="transmembrane region" description="Helical" evidence="1">
    <location>
        <begin position="335"/>
        <end position="362"/>
    </location>
</feature>